<keyword evidence="4" id="KW-1185">Reference proteome</keyword>
<feature type="region of interest" description="Disordered" evidence="1">
    <location>
        <begin position="293"/>
        <end position="324"/>
    </location>
</feature>
<sequence length="324" mass="36198">MAVIVDGVLQEWGERLFYRTPRKGRRCVTVTGTKIVKDQRPGSVVRSPRVLKSAIKAVARKAPEVMVKISGAGKGVAQLRAHLEYISRNGKLSLETDDAQQVEGRSAVRDLAEEWKHGLFGMPEEGRRRESLNIVLSMPPGTDRDAVRAAASEFAKQQFGNDRPYAFVAHHDEKHPYVHLCVKVLGRDGTRLNPRKADLQLWREQFAESLRANGIEASATPRMSRGTRRRTVSQARYHRKGIEAGKGQKKKAYPSEESQLASYAKLAKQLAATDREGAQLALDVTRVASRMAGVQEHLKKEQSRNTPQERAPAKSHEKPDQERG</sequence>
<dbReference type="Gene3D" id="3.30.930.30">
    <property type="match status" value="1"/>
</dbReference>
<dbReference type="Proteomes" id="UP001431235">
    <property type="component" value="Unassembled WGS sequence"/>
</dbReference>
<dbReference type="EMBL" id="JAIKTS010000001">
    <property type="protein sequence ID" value="MCL7714075.1"/>
    <property type="molecule type" value="Genomic_DNA"/>
</dbReference>
<dbReference type="InterPro" id="IPR005094">
    <property type="entry name" value="Endonuclease_MobA/VirD2"/>
</dbReference>
<feature type="region of interest" description="Disordered" evidence="1">
    <location>
        <begin position="219"/>
        <end position="256"/>
    </location>
</feature>
<feature type="compositionally biased region" description="Basic residues" evidence="1">
    <location>
        <begin position="225"/>
        <end position="239"/>
    </location>
</feature>
<feature type="compositionally biased region" description="Basic and acidic residues" evidence="1">
    <location>
        <begin position="311"/>
        <end position="324"/>
    </location>
</feature>
<evidence type="ECO:0000313" key="3">
    <source>
        <dbReference type="EMBL" id="MCL7714075.1"/>
    </source>
</evidence>
<name>A0ABT0SFI3_9GAMM</name>
<proteinExistence type="predicted"/>
<accession>A0ABT0SFI3</accession>
<dbReference type="Pfam" id="PF03432">
    <property type="entry name" value="Relaxase"/>
    <property type="match status" value="1"/>
</dbReference>
<comment type="caution">
    <text evidence="3">The sequence shown here is derived from an EMBL/GenBank/DDBJ whole genome shotgun (WGS) entry which is preliminary data.</text>
</comment>
<organism evidence="3 4">
    <name type="scientific">Stenotrophomonas mori</name>
    <dbReference type="NCBI Taxonomy" id="2871096"/>
    <lineage>
        <taxon>Bacteria</taxon>
        <taxon>Pseudomonadati</taxon>
        <taxon>Pseudomonadota</taxon>
        <taxon>Gammaproteobacteria</taxon>
        <taxon>Lysobacterales</taxon>
        <taxon>Lysobacteraceae</taxon>
        <taxon>Stenotrophomonas</taxon>
    </lineage>
</organism>
<evidence type="ECO:0000256" key="1">
    <source>
        <dbReference type="SAM" id="MobiDB-lite"/>
    </source>
</evidence>
<evidence type="ECO:0000313" key="4">
    <source>
        <dbReference type="Proteomes" id="UP001431235"/>
    </source>
</evidence>
<dbReference type="RefSeq" id="WP_250062585.1">
    <property type="nucleotide sequence ID" value="NZ_JAIKTS010000001.1"/>
</dbReference>
<gene>
    <name evidence="3" type="ORF">K5L01_05305</name>
</gene>
<protein>
    <recommendedName>
        <fullName evidence="2">MobA/VirD2-like nuclease domain-containing protein</fullName>
    </recommendedName>
</protein>
<reference evidence="3 4" key="1">
    <citation type="submission" date="2021-08" db="EMBL/GenBank/DDBJ databases">
        <title>Novel members of of the genus Stenotrophomonas from differernt environment.</title>
        <authorList>
            <person name="Deng Y."/>
        </authorList>
    </citation>
    <scope>NUCLEOTIDE SEQUENCE [LARGE SCALE GENOMIC DNA]</scope>
    <source>
        <strain evidence="3 4">CPCC 101365</strain>
    </source>
</reference>
<feature type="domain" description="MobA/VirD2-like nuclease" evidence="2">
    <location>
        <begin position="111"/>
        <end position="214"/>
    </location>
</feature>
<evidence type="ECO:0000259" key="2">
    <source>
        <dbReference type="Pfam" id="PF03432"/>
    </source>
</evidence>